<dbReference type="GO" id="GO:0005886">
    <property type="term" value="C:plasma membrane"/>
    <property type="evidence" value="ECO:0007669"/>
    <property type="project" value="UniProtKB-SubCell"/>
</dbReference>
<evidence type="ECO:0000313" key="8">
    <source>
        <dbReference type="EMBL" id="KJE22229.1"/>
    </source>
</evidence>
<comment type="subcellular location">
    <subcellularLocation>
        <location evidence="6">Cell membrane</location>
        <topology evidence="6">Multi-pass membrane protein</topology>
    </subcellularLocation>
    <subcellularLocation>
        <location evidence="1">Membrane</location>
        <topology evidence="1">Multi-pass membrane protein</topology>
    </subcellularLocation>
</comment>
<dbReference type="RefSeq" id="WP_044886082.1">
    <property type="nucleotide sequence ID" value="NZ_JYFN01000026.1"/>
</dbReference>
<proteinExistence type="inferred from homology"/>
<sequence length="229" mass="23100">MSTLSSAFDWLTTGASWRGDEGIAHRLGEHLLLTGASVGIACAVALPVGIGLGHLGRGGTLAINVSNIGRAVPTFAVLVLLAIGPLGIGDTTTVVALTLFAIAPLVTNSYVGMQEVDAGAKEAARGMGMSGGQLLRRVELPLALPMIMLGLRLAAVQVVATATIAALIGGGGLGRFVVDGLANNRRPEVVGGAILVAALALLVDGLLLVLSRAVSTARAPRAPRAPRAR</sequence>
<dbReference type="CDD" id="cd06261">
    <property type="entry name" value="TM_PBP2"/>
    <property type="match status" value="1"/>
</dbReference>
<comment type="caution">
    <text evidence="8">The sequence shown here is derived from an EMBL/GenBank/DDBJ whole genome shotgun (WGS) entry which is preliminary data.</text>
</comment>
<evidence type="ECO:0000259" key="7">
    <source>
        <dbReference type="PROSITE" id="PS50928"/>
    </source>
</evidence>
<keyword evidence="9" id="KW-1185">Reference proteome</keyword>
<dbReference type="InterPro" id="IPR000515">
    <property type="entry name" value="MetI-like"/>
</dbReference>
<dbReference type="Proteomes" id="UP000032545">
    <property type="component" value="Unassembled WGS sequence"/>
</dbReference>
<feature type="domain" description="ABC transmembrane type-1" evidence="7">
    <location>
        <begin position="27"/>
        <end position="207"/>
    </location>
</feature>
<feature type="transmembrane region" description="Helical" evidence="6">
    <location>
        <begin position="189"/>
        <end position="210"/>
    </location>
</feature>
<dbReference type="OrthoDB" id="5244012at2"/>
<gene>
    <name evidence="8" type="ORF">FF36_03492</name>
</gene>
<dbReference type="Pfam" id="PF00528">
    <property type="entry name" value="BPD_transp_1"/>
    <property type="match status" value="1"/>
</dbReference>
<keyword evidence="3 6" id="KW-0812">Transmembrane</keyword>
<dbReference type="GO" id="GO:0055085">
    <property type="term" value="P:transmembrane transport"/>
    <property type="evidence" value="ECO:0007669"/>
    <property type="project" value="InterPro"/>
</dbReference>
<dbReference type="InterPro" id="IPR035906">
    <property type="entry name" value="MetI-like_sf"/>
</dbReference>
<feature type="transmembrane region" description="Helical" evidence="6">
    <location>
        <begin position="68"/>
        <end position="88"/>
    </location>
</feature>
<keyword evidence="4 6" id="KW-1133">Transmembrane helix</keyword>
<name>A0A0D8BE56_9ACTN</name>
<dbReference type="InterPro" id="IPR051204">
    <property type="entry name" value="ABC_transp_perm/SBD"/>
</dbReference>
<feature type="transmembrane region" description="Helical" evidence="6">
    <location>
        <begin position="94"/>
        <end position="111"/>
    </location>
</feature>
<feature type="transmembrane region" description="Helical" evidence="6">
    <location>
        <begin position="142"/>
        <end position="169"/>
    </location>
</feature>
<dbReference type="Gene3D" id="1.10.3720.10">
    <property type="entry name" value="MetI-like"/>
    <property type="match status" value="1"/>
</dbReference>
<dbReference type="PANTHER" id="PTHR30177">
    <property type="entry name" value="GLYCINE BETAINE/L-PROLINE TRANSPORT SYSTEM PERMEASE PROTEIN PROW"/>
    <property type="match status" value="1"/>
</dbReference>
<evidence type="ECO:0000256" key="4">
    <source>
        <dbReference type="ARBA" id="ARBA00022989"/>
    </source>
</evidence>
<accession>A0A0D8BE56</accession>
<keyword evidence="5 6" id="KW-0472">Membrane</keyword>
<reference evidence="8 9" key="2">
    <citation type="journal article" date="2016" name="Genome Announc.">
        <title>Permanent Draft Genome Sequences for Two Variants of Frankia sp. Strain CpI1, the First Frankia Strain Isolated from Root Nodules of Comptonia peregrina.</title>
        <authorList>
            <person name="Oshone R."/>
            <person name="Hurst S.G.IV."/>
            <person name="Abebe-Akele F."/>
            <person name="Simpson S."/>
            <person name="Morris K."/>
            <person name="Thomas W.K."/>
            <person name="Tisa L.S."/>
        </authorList>
    </citation>
    <scope>NUCLEOTIDE SEQUENCE [LARGE SCALE GENOMIC DNA]</scope>
    <source>
        <strain evidence="9">CpI1-S</strain>
    </source>
</reference>
<dbReference type="PATRIC" id="fig|1502723.3.peg.2931"/>
<organism evidence="8 9">
    <name type="scientific">Frankia torreyi</name>
    <dbReference type="NCBI Taxonomy" id="1856"/>
    <lineage>
        <taxon>Bacteria</taxon>
        <taxon>Bacillati</taxon>
        <taxon>Actinomycetota</taxon>
        <taxon>Actinomycetes</taxon>
        <taxon>Frankiales</taxon>
        <taxon>Frankiaceae</taxon>
        <taxon>Frankia</taxon>
    </lineage>
</organism>
<evidence type="ECO:0000313" key="9">
    <source>
        <dbReference type="Proteomes" id="UP000032545"/>
    </source>
</evidence>
<feature type="transmembrane region" description="Helical" evidence="6">
    <location>
        <begin position="31"/>
        <end position="56"/>
    </location>
</feature>
<evidence type="ECO:0000256" key="5">
    <source>
        <dbReference type="ARBA" id="ARBA00023136"/>
    </source>
</evidence>
<dbReference type="AlphaFoldDB" id="A0A0D8BE56"/>
<protein>
    <submittedName>
        <fullName evidence="8">ABC-type proline/glycine betaine transport system, permease component</fullName>
    </submittedName>
</protein>
<keyword evidence="2 6" id="KW-0813">Transport</keyword>
<dbReference type="SUPFAM" id="SSF161098">
    <property type="entry name" value="MetI-like"/>
    <property type="match status" value="1"/>
</dbReference>
<evidence type="ECO:0000256" key="6">
    <source>
        <dbReference type="RuleBase" id="RU363032"/>
    </source>
</evidence>
<dbReference type="PANTHER" id="PTHR30177:SF33">
    <property type="entry name" value="POSSIBLE OSMOPROTECTANT (GLYCINE BETAINE_CARNITINE_CHOLINE_L-PROLINE) TRANSPORT INTEGRAL MEMBRANE PROTEIN ABC TRANSPORTER PROZ"/>
    <property type="match status" value="1"/>
</dbReference>
<dbReference type="GO" id="GO:0031460">
    <property type="term" value="P:glycine betaine transport"/>
    <property type="evidence" value="ECO:0007669"/>
    <property type="project" value="TreeGrafter"/>
</dbReference>
<evidence type="ECO:0000256" key="2">
    <source>
        <dbReference type="ARBA" id="ARBA00022448"/>
    </source>
</evidence>
<dbReference type="PROSITE" id="PS50928">
    <property type="entry name" value="ABC_TM1"/>
    <property type="match status" value="1"/>
</dbReference>
<comment type="similarity">
    <text evidence="6">Belongs to the binding-protein-dependent transport system permease family.</text>
</comment>
<evidence type="ECO:0000256" key="3">
    <source>
        <dbReference type="ARBA" id="ARBA00022692"/>
    </source>
</evidence>
<evidence type="ECO:0000256" key="1">
    <source>
        <dbReference type="ARBA" id="ARBA00004141"/>
    </source>
</evidence>
<reference evidence="9" key="1">
    <citation type="submission" date="2015-02" db="EMBL/GenBank/DDBJ databases">
        <title>Draft Genome of Frankia sp. CpI1-S.</title>
        <authorList>
            <person name="Oshone R.T."/>
            <person name="Ngom M."/>
            <person name="Ghodhbane-Gtari F."/>
            <person name="Gtari M."/>
            <person name="Morris K."/>
            <person name="Thomas K."/>
            <person name="Sen A."/>
            <person name="Tisa L.S."/>
        </authorList>
    </citation>
    <scope>NUCLEOTIDE SEQUENCE [LARGE SCALE GENOMIC DNA]</scope>
    <source>
        <strain evidence="9">CpI1-S</strain>
    </source>
</reference>
<dbReference type="EMBL" id="JYFN01000026">
    <property type="protein sequence ID" value="KJE22229.1"/>
    <property type="molecule type" value="Genomic_DNA"/>
</dbReference>